<evidence type="ECO:0000259" key="3">
    <source>
        <dbReference type="Pfam" id="PF05043"/>
    </source>
</evidence>
<dbReference type="PANTHER" id="PTHR30185:SF18">
    <property type="entry name" value="TRANSCRIPTIONAL REGULATOR MTLR"/>
    <property type="match status" value="1"/>
</dbReference>
<proteinExistence type="predicted"/>
<dbReference type="InterPro" id="IPR050661">
    <property type="entry name" value="BglG_antiterminators"/>
</dbReference>
<dbReference type="RefSeq" id="WP_315528526.1">
    <property type="nucleotide sequence ID" value="NZ_JAVBVO010000002.1"/>
</dbReference>
<reference evidence="4" key="1">
    <citation type="submission" date="2023-08" db="EMBL/GenBank/DDBJ databases">
        <title>Genomic characterization of piscicolin 126 produced by Carnobacterium maltaromaticum CM22 strain isolated from salmon (Salmo salar).</title>
        <authorList>
            <person name="Gonzalez-Gragera E."/>
            <person name="Garcia-Lopez J.D."/>
            <person name="Teso-Perez C."/>
            <person name="Gimenez-Hernandez I."/>
            <person name="Peralta-Sanchez J.M."/>
            <person name="Valdivia E."/>
            <person name="Montalban-Lopez M."/>
            <person name="Martin-Platero A.M."/>
            <person name="Banos A."/>
            <person name="Martinez-Bueno M."/>
        </authorList>
    </citation>
    <scope>NUCLEOTIDE SEQUENCE</scope>
    <source>
        <strain evidence="4">CM22</strain>
    </source>
</reference>
<sequence>MIGTSKKTTHIQLNQIKQLVQTKYQGNLEIKSDRQGFSLERNIGFNIQEFTIQILKEEILFVLINTALKNETQDVQLFLEKNYISLSLYYSYQKRLNQFLKKYSIQLIANPYIHFEGEEHKIRLFLYQFYWEFFQGNEWPFEKVSKLDTHKLTDKIQNDMQDGMGVTQKIQLSYAVAICASRIKSGCYIEKEHSLPFKRTDVFLNIFNFYGNVIKTWSHKVPNIENEIVCLWYLSGMFATVSLKDWETADESDANQQAVQLINNLVQNLDFIFKEKNKEQELVCQLLFSIYQEQNYFELIFETNSKELQKQVPSSIFKRINNCVEHLACLMKKDKDNAQSDRLLKRFFDLLLPMIQESLNKVKVKLYTVGTPYDYFLQKKELEMRDKSLMVVENSANEELDLIISDFYLEEEYQVPVFIRSFPSTDNDWELLSNLVSKIKLNLKGVI</sequence>
<dbReference type="AlphaFoldDB" id="A0AAW9JMB5"/>
<accession>A0AAW9JMB5</accession>
<dbReference type="EMBL" id="JAVBVO010000002">
    <property type="protein sequence ID" value="MDZ5757715.1"/>
    <property type="molecule type" value="Genomic_DNA"/>
</dbReference>
<keyword evidence="1" id="KW-0805">Transcription regulation</keyword>
<evidence type="ECO:0000256" key="2">
    <source>
        <dbReference type="ARBA" id="ARBA00023163"/>
    </source>
</evidence>
<dbReference type="Pfam" id="PF05043">
    <property type="entry name" value="Mga"/>
    <property type="match status" value="1"/>
</dbReference>
<gene>
    <name evidence="4" type="ORF">RAK27_03505</name>
</gene>
<dbReference type="InterPro" id="IPR007737">
    <property type="entry name" value="Mga_HTH"/>
</dbReference>
<keyword evidence="2" id="KW-0804">Transcription</keyword>
<name>A0AAW9JMB5_CARML</name>
<protein>
    <submittedName>
        <fullName evidence="4">Helix-turn-helix domain-containing protein</fullName>
    </submittedName>
</protein>
<evidence type="ECO:0000313" key="5">
    <source>
        <dbReference type="Proteomes" id="UP001290462"/>
    </source>
</evidence>
<evidence type="ECO:0000313" key="4">
    <source>
        <dbReference type="EMBL" id="MDZ5757715.1"/>
    </source>
</evidence>
<comment type="caution">
    <text evidence="4">The sequence shown here is derived from an EMBL/GenBank/DDBJ whole genome shotgun (WGS) entry which is preliminary data.</text>
</comment>
<evidence type="ECO:0000256" key="1">
    <source>
        <dbReference type="ARBA" id="ARBA00023015"/>
    </source>
</evidence>
<dbReference type="Proteomes" id="UP001290462">
    <property type="component" value="Unassembled WGS sequence"/>
</dbReference>
<dbReference type="PANTHER" id="PTHR30185">
    <property type="entry name" value="CRYPTIC BETA-GLUCOSIDE BGL OPERON ANTITERMINATOR"/>
    <property type="match status" value="1"/>
</dbReference>
<feature type="domain" description="Mga helix-turn-helix" evidence="3">
    <location>
        <begin position="45"/>
        <end position="130"/>
    </location>
</feature>
<organism evidence="4 5">
    <name type="scientific">Carnobacterium maltaromaticum</name>
    <name type="common">Carnobacterium piscicola</name>
    <dbReference type="NCBI Taxonomy" id="2751"/>
    <lineage>
        <taxon>Bacteria</taxon>
        <taxon>Bacillati</taxon>
        <taxon>Bacillota</taxon>
        <taxon>Bacilli</taxon>
        <taxon>Lactobacillales</taxon>
        <taxon>Carnobacteriaceae</taxon>
        <taxon>Carnobacterium</taxon>
    </lineage>
</organism>